<dbReference type="PANTHER" id="PTHR43806">
    <property type="entry name" value="PEPTIDASE S8"/>
    <property type="match status" value="1"/>
</dbReference>
<keyword evidence="2 6" id="KW-0645">Protease</keyword>
<gene>
    <name evidence="8" type="ORF">AUJ23_03370</name>
</gene>
<dbReference type="PROSITE" id="PS00138">
    <property type="entry name" value="SUBTILASE_SER"/>
    <property type="match status" value="1"/>
</dbReference>
<dbReference type="GO" id="GO:0004252">
    <property type="term" value="F:serine-type endopeptidase activity"/>
    <property type="evidence" value="ECO:0007669"/>
    <property type="project" value="UniProtKB-UniRule"/>
</dbReference>
<comment type="similarity">
    <text evidence="1 6">Belongs to the peptidase S8 family.</text>
</comment>
<dbReference type="Proteomes" id="UP000181941">
    <property type="component" value="Unassembled WGS sequence"/>
</dbReference>
<proteinExistence type="inferred from homology"/>
<accession>A0A1J4U3S5</accession>
<dbReference type="Gene3D" id="3.40.50.200">
    <property type="entry name" value="Peptidase S8/S53 domain"/>
    <property type="match status" value="1"/>
</dbReference>
<dbReference type="InterPro" id="IPR034204">
    <property type="entry name" value="PfSUB1-like_cat_dom"/>
</dbReference>
<organism evidence="8 9">
    <name type="scientific">Candidatus Magasanikbacteria bacterium CG1_02_32_51</name>
    <dbReference type="NCBI Taxonomy" id="1805238"/>
    <lineage>
        <taxon>Bacteria</taxon>
        <taxon>Candidatus Magasanikiibacteriota</taxon>
    </lineage>
</organism>
<feature type="domain" description="Peptidase S8/S53" evidence="7">
    <location>
        <begin position="51"/>
        <end position="352"/>
    </location>
</feature>
<dbReference type="InterPro" id="IPR036852">
    <property type="entry name" value="Peptidase_S8/S53_dom_sf"/>
</dbReference>
<evidence type="ECO:0000256" key="4">
    <source>
        <dbReference type="ARBA" id="ARBA00022825"/>
    </source>
</evidence>
<dbReference type="InterPro" id="IPR023828">
    <property type="entry name" value="Peptidase_S8_Ser-AS"/>
</dbReference>
<dbReference type="STRING" id="1805238.AUJ23_03370"/>
<evidence type="ECO:0000313" key="9">
    <source>
        <dbReference type="Proteomes" id="UP000181941"/>
    </source>
</evidence>
<evidence type="ECO:0000256" key="2">
    <source>
        <dbReference type="ARBA" id="ARBA00022670"/>
    </source>
</evidence>
<dbReference type="PROSITE" id="PS51892">
    <property type="entry name" value="SUBTILASE"/>
    <property type="match status" value="1"/>
</dbReference>
<dbReference type="InterPro" id="IPR050131">
    <property type="entry name" value="Peptidase_S8_subtilisin-like"/>
</dbReference>
<evidence type="ECO:0000313" key="8">
    <source>
        <dbReference type="EMBL" id="OIO18568.1"/>
    </source>
</evidence>
<evidence type="ECO:0000259" key="7">
    <source>
        <dbReference type="Pfam" id="PF00082"/>
    </source>
</evidence>
<dbReference type="SUPFAM" id="SSF52743">
    <property type="entry name" value="Subtilisin-like"/>
    <property type="match status" value="1"/>
</dbReference>
<dbReference type="Pfam" id="PF00082">
    <property type="entry name" value="Peptidase_S8"/>
    <property type="match status" value="1"/>
</dbReference>
<dbReference type="InterPro" id="IPR000209">
    <property type="entry name" value="Peptidase_S8/S53_dom"/>
</dbReference>
<keyword evidence="3 6" id="KW-0378">Hydrolase</keyword>
<dbReference type="PANTHER" id="PTHR43806:SF11">
    <property type="entry name" value="CEREVISIN-RELATED"/>
    <property type="match status" value="1"/>
</dbReference>
<evidence type="ECO:0000256" key="6">
    <source>
        <dbReference type="PROSITE-ProRule" id="PRU01240"/>
    </source>
</evidence>
<dbReference type="GO" id="GO:0006508">
    <property type="term" value="P:proteolysis"/>
    <property type="evidence" value="ECO:0007669"/>
    <property type="project" value="UniProtKB-KW"/>
</dbReference>
<sequence length="672" mass="74405">MKFKIYIWLIIVVFLTPIFVLAKTPNDPFFGQWSFEDIGVYKAWDYATGSKDVVVAIIDNGFDTFHPDLVDNLWINTAEIADNKIDDDKNGFVDDVYGWNFLDNNNDPRPVVDNLTDSQKKEGVFNHATIVAGIIGAKGNNNFDGAGINWDIRLMNLKVIGNDGMGNFAPLVNAIYYAVNNGADVINISMVSEGYEQKLIDAVDYAYQHNVVVVAAAGNSMADLNIKAMYPVCADQTFSKEKILGVSAIDKNHHLAIFSNIGSKCIDITAPGVNIRSALRFSPTNGLLYSYSLANSWSGTSFSAPFISGAVALLKSVNPNLSVDQIFEALFTTAHHTPNDDEAGYANLFGVGLLQIDKAIESILSNKTTVQPTNLPIVIKPITIYNTSSILKNTNVVLISAKLGQKEILENNKAVDLFGEFLGVEDAYSFVDKNGQLENATLSTGTNGKKVVSFYNDKLELLKKIIIDLTGNYDLAIGDFDNNAEIEIFLAPRTENNTYFFIYNINGELIKNYKKLFKHFGAMIDFHNGQIALAYNDLYKTNIEILDNNFNLLNSFSTANILSGQIMAYDLDADNKDEFILSAKAGTSAWLRVFSNFGIEAYSFRVYPIQYKNGFHFAIGDYNGDENFDFIFTPTENSSPLKITSLDGTFVTEKFPFGGGDYGQVFSLFRKN</sequence>
<comment type="caution">
    <text evidence="8">The sequence shown here is derived from an EMBL/GenBank/DDBJ whole genome shotgun (WGS) entry which is preliminary data.</text>
</comment>
<protein>
    <recommendedName>
        <fullName evidence="7">Peptidase S8/S53 domain-containing protein</fullName>
    </recommendedName>
</protein>
<evidence type="ECO:0000256" key="3">
    <source>
        <dbReference type="ARBA" id="ARBA00022801"/>
    </source>
</evidence>
<dbReference type="SUPFAM" id="SSF69318">
    <property type="entry name" value="Integrin alpha N-terminal domain"/>
    <property type="match status" value="1"/>
</dbReference>
<dbReference type="EMBL" id="MNVC01000039">
    <property type="protein sequence ID" value="OIO18568.1"/>
    <property type="molecule type" value="Genomic_DNA"/>
</dbReference>
<feature type="active site" description="Charge relay system" evidence="5 6">
    <location>
        <position position="59"/>
    </location>
</feature>
<feature type="active site" description="Charge relay system" evidence="5 6">
    <location>
        <position position="127"/>
    </location>
</feature>
<name>A0A1J4U3S5_9BACT</name>
<feature type="active site" description="Charge relay system" evidence="5 6">
    <location>
        <position position="301"/>
    </location>
</feature>
<dbReference type="InterPro" id="IPR015500">
    <property type="entry name" value="Peptidase_S8_subtilisin-rel"/>
</dbReference>
<keyword evidence="4 6" id="KW-0720">Serine protease</keyword>
<dbReference type="CDD" id="cd07473">
    <property type="entry name" value="Peptidases_S8_Subtilisin_like"/>
    <property type="match status" value="1"/>
</dbReference>
<dbReference type="AlphaFoldDB" id="A0A1J4U3S5"/>
<reference evidence="8 9" key="1">
    <citation type="journal article" date="2016" name="Environ. Microbiol.">
        <title>Genomic resolution of a cold subsurface aquifer community provides metabolic insights for novel microbes adapted to high CO concentrations.</title>
        <authorList>
            <person name="Probst A.J."/>
            <person name="Castelle C.J."/>
            <person name="Singh A."/>
            <person name="Brown C.T."/>
            <person name="Anantharaman K."/>
            <person name="Sharon I."/>
            <person name="Hug L.A."/>
            <person name="Burstein D."/>
            <person name="Emerson J.B."/>
            <person name="Thomas B.C."/>
            <person name="Banfield J.F."/>
        </authorList>
    </citation>
    <scope>NUCLEOTIDE SEQUENCE [LARGE SCALE GENOMIC DNA]</scope>
    <source>
        <strain evidence="8">CG1_02_32_51</strain>
    </source>
</reference>
<dbReference type="PRINTS" id="PR00723">
    <property type="entry name" value="SUBTILISIN"/>
</dbReference>
<evidence type="ECO:0000256" key="5">
    <source>
        <dbReference type="PIRSR" id="PIRSR615500-1"/>
    </source>
</evidence>
<dbReference type="InterPro" id="IPR028994">
    <property type="entry name" value="Integrin_alpha_N"/>
</dbReference>
<evidence type="ECO:0000256" key="1">
    <source>
        <dbReference type="ARBA" id="ARBA00011073"/>
    </source>
</evidence>